<dbReference type="Pfam" id="PF00581">
    <property type="entry name" value="Rhodanese"/>
    <property type="match status" value="2"/>
</dbReference>
<dbReference type="InterPro" id="IPR045078">
    <property type="entry name" value="TST/MPST-like"/>
</dbReference>
<dbReference type="SMART" id="SM00450">
    <property type="entry name" value="RHOD"/>
    <property type="match status" value="2"/>
</dbReference>
<dbReference type="CDD" id="cd01448">
    <property type="entry name" value="TST_Repeat_1"/>
    <property type="match status" value="1"/>
</dbReference>
<dbReference type="InterPro" id="IPR036873">
    <property type="entry name" value="Rhodanese-like_dom_sf"/>
</dbReference>
<comment type="caution">
    <text evidence="4">The sequence shown here is derived from an EMBL/GenBank/DDBJ whole genome shotgun (WGS) entry which is preliminary data.</text>
</comment>
<organism evidence="4 5">
    <name type="scientific">Geojedonia litorea</name>
    <dbReference type="NCBI Taxonomy" id="1268269"/>
    <lineage>
        <taxon>Bacteria</taxon>
        <taxon>Pseudomonadati</taxon>
        <taxon>Bacteroidota</taxon>
        <taxon>Flavobacteriia</taxon>
        <taxon>Flavobacteriales</taxon>
        <taxon>Flavobacteriaceae</taxon>
        <taxon>Geojedonia</taxon>
    </lineage>
</organism>
<dbReference type="EC" id="2.8.1.-" evidence="4"/>
<evidence type="ECO:0000256" key="2">
    <source>
        <dbReference type="ARBA" id="ARBA00022737"/>
    </source>
</evidence>
<dbReference type="Proteomes" id="UP001595953">
    <property type="component" value="Unassembled WGS sequence"/>
</dbReference>
<evidence type="ECO:0000259" key="3">
    <source>
        <dbReference type="PROSITE" id="PS50206"/>
    </source>
</evidence>
<reference evidence="5" key="1">
    <citation type="journal article" date="2019" name="Int. J. Syst. Evol. Microbiol.">
        <title>The Global Catalogue of Microorganisms (GCM) 10K type strain sequencing project: providing services to taxonomists for standard genome sequencing and annotation.</title>
        <authorList>
            <consortium name="The Broad Institute Genomics Platform"/>
            <consortium name="The Broad Institute Genome Sequencing Center for Infectious Disease"/>
            <person name="Wu L."/>
            <person name="Ma J."/>
        </authorList>
    </citation>
    <scope>NUCLEOTIDE SEQUENCE [LARGE SCALE GENOMIC DNA]</scope>
    <source>
        <strain evidence="5">CCUG 63682</strain>
    </source>
</reference>
<gene>
    <name evidence="4" type="ORF">ACFO5O_07780</name>
</gene>
<dbReference type="CDD" id="cd01449">
    <property type="entry name" value="TST_Repeat_2"/>
    <property type="match status" value="1"/>
</dbReference>
<dbReference type="Gene3D" id="3.40.250.10">
    <property type="entry name" value="Rhodanese-like domain"/>
    <property type="match status" value="2"/>
</dbReference>
<keyword evidence="2" id="KW-0677">Repeat</keyword>
<dbReference type="PANTHER" id="PTHR11364:SF27">
    <property type="entry name" value="SULFURTRANSFERASE"/>
    <property type="match status" value="1"/>
</dbReference>
<dbReference type="GO" id="GO:0016740">
    <property type="term" value="F:transferase activity"/>
    <property type="evidence" value="ECO:0007669"/>
    <property type="project" value="UniProtKB-KW"/>
</dbReference>
<dbReference type="PANTHER" id="PTHR11364">
    <property type="entry name" value="THIOSULFATE SULFERTANSFERASE"/>
    <property type="match status" value="1"/>
</dbReference>
<evidence type="ECO:0000313" key="5">
    <source>
        <dbReference type="Proteomes" id="UP001595953"/>
    </source>
</evidence>
<feature type="domain" description="Rhodanese" evidence="3">
    <location>
        <begin position="20"/>
        <end position="136"/>
    </location>
</feature>
<keyword evidence="1 4" id="KW-0808">Transferase</keyword>
<name>A0ABV9N427_9FLAO</name>
<keyword evidence="5" id="KW-1185">Reference proteome</keyword>
<dbReference type="RefSeq" id="WP_387962544.1">
    <property type="nucleotide sequence ID" value="NZ_JBHSGP010000013.1"/>
</dbReference>
<dbReference type="SUPFAM" id="SSF52821">
    <property type="entry name" value="Rhodanese/Cell cycle control phosphatase"/>
    <property type="match status" value="2"/>
</dbReference>
<feature type="domain" description="Rhodanese" evidence="3">
    <location>
        <begin position="167"/>
        <end position="275"/>
    </location>
</feature>
<proteinExistence type="predicted"/>
<protein>
    <submittedName>
        <fullName evidence="4">Sulfurtransferase</fullName>
        <ecNumber evidence="4">2.8.1.-</ecNumber>
    </submittedName>
</protein>
<evidence type="ECO:0000256" key="1">
    <source>
        <dbReference type="ARBA" id="ARBA00022679"/>
    </source>
</evidence>
<accession>A0ABV9N427</accession>
<sequence>MNTTINKPLVSVTWLEQHLDASNLVILDASIPKVTGDDTNDANEVQIPNARFFDLKNKFSDNSAPFPTTFPSLDQFQNEARKLGVYSNSAIVIYDDKGIYSSPRVWWLFKAFGHHNVAVLDGGLPAWTTAKYPVEAKHDSPTTKGDFTAKLQPNLMKFFDDVKKESVDAKHIIVDARSRGRFNGTEPEPRKGLRSGTIPNSKNLPFEELLNNGIFKSEAELLNIFNTVAKTSDHITFSCGSGITACVLALGAELTGYNNISVYDGSWTEWGTLVEA</sequence>
<dbReference type="PROSITE" id="PS50206">
    <property type="entry name" value="RHODANESE_3"/>
    <property type="match status" value="2"/>
</dbReference>
<evidence type="ECO:0000313" key="4">
    <source>
        <dbReference type="EMBL" id="MFC4722216.1"/>
    </source>
</evidence>
<dbReference type="InterPro" id="IPR001763">
    <property type="entry name" value="Rhodanese-like_dom"/>
</dbReference>
<dbReference type="EMBL" id="JBHSGP010000013">
    <property type="protein sequence ID" value="MFC4722216.1"/>
    <property type="molecule type" value="Genomic_DNA"/>
</dbReference>